<evidence type="ECO:0000313" key="2">
    <source>
        <dbReference type="Proteomes" id="UP000219612"/>
    </source>
</evidence>
<accession>A0A285KCF1</accession>
<dbReference type="InterPro" id="IPR027417">
    <property type="entry name" value="P-loop_NTPase"/>
</dbReference>
<keyword evidence="2" id="KW-1185">Reference proteome</keyword>
<dbReference type="EMBL" id="OBDY01000034">
    <property type="protein sequence ID" value="SNY68991.1"/>
    <property type="molecule type" value="Genomic_DNA"/>
</dbReference>
<dbReference type="Gene3D" id="3.40.50.300">
    <property type="entry name" value="P-loop containing nucleotide triphosphate hydrolases"/>
    <property type="match status" value="1"/>
</dbReference>
<dbReference type="AlphaFoldDB" id="A0A285KCF1"/>
<proteinExistence type="predicted"/>
<dbReference type="RefSeq" id="WP_179855614.1">
    <property type="nucleotide sequence ID" value="NZ_OBDY01000034.1"/>
</dbReference>
<dbReference type="Proteomes" id="UP000219612">
    <property type="component" value="Unassembled WGS sequence"/>
</dbReference>
<reference evidence="1 2" key="1">
    <citation type="submission" date="2017-09" db="EMBL/GenBank/DDBJ databases">
        <authorList>
            <person name="Ehlers B."/>
            <person name="Leendertz F.H."/>
        </authorList>
    </citation>
    <scope>NUCLEOTIDE SEQUENCE [LARGE SCALE GENOMIC DNA]</scope>
    <source>
        <strain evidence="1 2">CGMCC 4.6857</strain>
    </source>
</reference>
<name>A0A285KCF1_9ACTN</name>
<evidence type="ECO:0008006" key="3">
    <source>
        <dbReference type="Google" id="ProtNLM"/>
    </source>
</evidence>
<gene>
    <name evidence="1" type="ORF">SAMN05421748_13481</name>
</gene>
<sequence>MARRVFLHIGAPKTGSTYIQNVLWGNADILRDRAGVLVPHTLYAHDQGMADLREVTWYDPSSGWTWDRLAGLANAWPGDAVISSEGLGAATREQAARALASFGTAEVHVIVAGRDLWRTLPSMWQQSIRGRSTWRFEDFLSAVEKGRYQAFWDEHTADRMLRRWGDLLPAAQRHLITVPPAGAPYDLLWQRFAGVIGVPPDLCRLAAPTANVSLGAAEIELLRRVNQALGDLYPHRVPYQRVVQRHLVDAVLKQRANALRFGIGADRAAWVLSVAEEQIATLRDYPCDIVGDLDELRPVAVPVTGPTPDQLPDTQVLEAAIDTIVGMLGHAAALDQPLEKRPPGPLNRLRGMRRRLRNTVTFGTRVTDPADRVPGARRRA</sequence>
<protein>
    <recommendedName>
        <fullName evidence="3">Sulfotransferase family protein</fullName>
    </recommendedName>
</protein>
<evidence type="ECO:0000313" key="1">
    <source>
        <dbReference type="EMBL" id="SNY68991.1"/>
    </source>
</evidence>
<organism evidence="1 2">
    <name type="scientific">Paractinoplanes atraurantiacus</name>
    <dbReference type="NCBI Taxonomy" id="1036182"/>
    <lineage>
        <taxon>Bacteria</taxon>
        <taxon>Bacillati</taxon>
        <taxon>Actinomycetota</taxon>
        <taxon>Actinomycetes</taxon>
        <taxon>Micromonosporales</taxon>
        <taxon>Micromonosporaceae</taxon>
        <taxon>Paractinoplanes</taxon>
    </lineage>
</organism>
<dbReference type="SUPFAM" id="SSF52540">
    <property type="entry name" value="P-loop containing nucleoside triphosphate hydrolases"/>
    <property type="match status" value="1"/>
</dbReference>